<sequence>MHKKVKYYRARSKCRLLRPNASRGERILSFFSSERVASPVATGEKSAPSALLGQMSPVLVTLLSTLSSVSVRHNANSLLQKKLNFCSHQVISV</sequence>
<keyword evidence="2" id="KW-1185">Reference proteome</keyword>
<proteinExistence type="predicted"/>
<protein>
    <submittedName>
        <fullName evidence="1">Uncharacterized protein</fullName>
    </submittedName>
</protein>
<dbReference type="AlphaFoldDB" id="A0A8X6KQQ4"/>
<evidence type="ECO:0000313" key="1">
    <source>
        <dbReference type="EMBL" id="GFQ83240.1"/>
    </source>
</evidence>
<dbReference type="Proteomes" id="UP000887116">
    <property type="component" value="Unassembled WGS sequence"/>
</dbReference>
<name>A0A8X6KQQ4_TRICU</name>
<accession>A0A8X6KQQ4</accession>
<reference evidence="1" key="1">
    <citation type="submission" date="2020-07" db="EMBL/GenBank/DDBJ databases">
        <title>Multicomponent nature underlies the extraordinary mechanical properties of spider dragline silk.</title>
        <authorList>
            <person name="Kono N."/>
            <person name="Nakamura H."/>
            <person name="Mori M."/>
            <person name="Yoshida Y."/>
            <person name="Ohtoshi R."/>
            <person name="Malay A.D."/>
            <person name="Moran D.A.P."/>
            <person name="Tomita M."/>
            <person name="Numata K."/>
            <person name="Arakawa K."/>
        </authorList>
    </citation>
    <scope>NUCLEOTIDE SEQUENCE</scope>
</reference>
<organism evidence="1 2">
    <name type="scientific">Trichonephila clavata</name>
    <name type="common">Joro spider</name>
    <name type="synonym">Nephila clavata</name>
    <dbReference type="NCBI Taxonomy" id="2740835"/>
    <lineage>
        <taxon>Eukaryota</taxon>
        <taxon>Metazoa</taxon>
        <taxon>Ecdysozoa</taxon>
        <taxon>Arthropoda</taxon>
        <taxon>Chelicerata</taxon>
        <taxon>Arachnida</taxon>
        <taxon>Araneae</taxon>
        <taxon>Araneomorphae</taxon>
        <taxon>Entelegynae</taxon>
        <taxon>Araneoidea</taxon>
        <taxon>Nephilidae</taxon>
        <taxon>Trichonephila</taxon>
    </lineage>
</organism>
<evidence type="ECO:0000313" key="2">
    <source>
        <dbReference type="Proteomes" id="UP000887116"/>
    </source>
</evidence>
<comment type="caution">
    <text evidence="1">The sequence shown here is derived from an EMBL/GenBank/DDBJ whole genome shotgun (WGS) entry which is preliminary data.</text>
</comment>
<gene>
    <name evidence="1" type="ORF">TNCT_418041</name>
</gene>
<dbReference type="EMBL" id="BMAO01012687">
    <property type="protein sequence ID" value="GFQ83240.1"/>
    <property type="molecule type" value="Genomic_DNA"/>
</dbReference>